<dbReference type="Pfam" id="PF14031">
    <property type="entry name" value="D-ser_dehydrat"/>
    <property type="match status" value="1"/>
</dbReference>
<dbReference type="InterPro" id="IPR051466">
    <property type="entry name" value="D-amino_acid_metab_enzyme"/>
</dbReference>
<dbReference type="PANTHER" id="PTHR28004">
    <property type="entry name" value="ZGC:162816-RELATED"/>
    <property type="match status" value="1"/>
</dbReference>
<evidence type="ECO:0000259" key="2">
    <source>
        <dbReference type="SMART" id="SM01119"/>
    </source>
</evidence>
<accession>A0A853A1B2</accession>
<evidence type="ECO:0000313" key="4">
    <source>
        <dbReference type="Proteomes" id="UP000567795"/>
    </source>
</evidence>
<organism evidence="3 4">
    <name type="scientific">Allostreptomyces psammosilenae</name>
    <dbReference type="NCBI Taxonomy" id="1892865"/>
    <lineage>
        <taxon>Bacteria</taxon>
        <taxon>Bacillati</taxon>
        <taxon>Actinomycetota</taxon>
        <taxon>Actinomycetes</taxon>
        <taxon>Kitasatosporales</taxon>
        <taxon>Streptomycetaceae</taxon>
        <taxon>Allostreptomyces</taxon>
    </lineage>
</organism>
<feature type="domain" description="D-serine dehydratase-like" evidence="2">
    <location>
        <begin position="320"/>
        <end position="422"/>
    </location>
</feature>
<dbReference type="PANTHER" id="PTHR28004:SF8">
    <property type="entry name" value="D-SERINE DEAMINASE"/>
    <property type="match status" value="1"/>
</dbReference>
<dbReference type="SMART" id="SM01119">
    <property type="entry name" value="D-ser_dehydrat"/>
    <property type="match status" value="1"/>
</dbReference>
<dbReference type="EMBL" id="JACBZD010000002">
    <property type="protein sequence ID" value="NYI08413.1"/>
    <property type="molecule type" value="Genomic_DNA"/>
</dbReference>
<dbReference type="InterPro" id="IPR026956">
    <property type="entry name" value="D-ser_dehydrat-like_dom"/>
</dbReference>
<sequence>MPQSQAGDTGIDDTAVDALREERLDWRHKAVPASAWGSTVAEFTARRPPLSELGTPLLTLDAGALAHNTAVMASWCAAAGVLLAPHGKTTMAPALWRRQLAAGAFGLTLANLPQLRVARAFGVRRLQLANTLLDPAGLAWLAQELDRDPEFSFLSWVDSPRSVALMDAALRAAGARRPVEVLVELGAAGGRTGCRTEHEALAVAEAVRATPTLALAGVGGYEGALAHDASAERRAAVQTYLRRLRGLHGRLRERYETTHPVVTAGGSAFFDQVVEVLAPLATDGTRVVLRSGAYQIHDDGFYRGISPFARGAGDHSLRSAMHGWAQVVSRPEPGLALLNAGKRDLPFDEGLPEPQAVRGARRGGEETPDDPLTGARVTALNDQHAFLRLPNADGPAIGDIVRLGLSHPCTAFDKWSLIPVVDDAQALAPVVVDMVRTFF</sequence>
<dbReference type="InterPro" id="IPR042208">
    <property type="entry name" value="D-ser_dehydrat-like_sf"/>
</dbReference>
<evidence type="ECO:0000256" key="1">
    <source>
        <dbReference type="SAM" id="MobiDB-lite"/>
    </source>
</evidence>
<keyword evidence="4" id="KW-1185">Reference proteome</keyword>
<gene>
    <name evidence="3" type="ORF">FHU37_005442</name>
</gene>
<proteinExistence type="predicted"/>
<protein>
    <submittedName>
        <fullName evidence="3">D-serine deaminase-like pyridoxal phosphate-dependent protein</fullName>
    </submittedName>
</protein>
<comment type="caution">
    <text evidence="3">The sequence shown here is derived from an EMBL/GenBank/DDBJ whole genome shotgun (WGS) entry which is preliminary data.</text>
</comment>
<dbReference type="InterPro" id="IPR029066">
    <property type="entry name" value="PLP-binding_barrel"/>
</dbReference>
<reference evidence="3 4" key="1">
    <citation type="submission" date="2020-07" db="EMBL/GenBank/DDBJ databases">
        <title>Sequencing the genomes of 1000 actinobacteria strains.</title>
        <authorList>
            <person name="Klenk H.-P."/>
        </authorList>
    </citation>
    <scope>NUCLEOTIDE SEQUENCE [LARGE SCALE GENOMIC DNA]</scope>
    <source>
        <strain evidence="3 4">DSM 42178</strain>
    </source>
</reference>
<name>A0A853A1B2_9ACTN</name>
<evidence type="ECO:0000313" key="3">
    <source>
        <dbReference type="EMBL" id="NYI08413.1"/>
    </source>
</evidence>
<dbReference type="AlphaFoldDB" id="A0A853A1B2"/>
<dbReference type="CDD" id="cd06818">
    <property type="entry name" value="PLPDE_III_cryptic_DSD"/>
    <property type="match status" value="1"/>
</dbReference>
<dbReference type="Proteomes" id="UP000567795">
    <property type="component" value="Unassembled WGS sequence"/>
</dbReference>
<dbReference type="RefSeq" id="WP_179817231.1">
    <property type="nucleotide sequence ID" value="NZ_JACBZD010000002.1"/>
</dbReference>
<dbReference type="Gene3D" id="2.40.37.20">
    <property type="entry name" value="D-serine dehydratase-like domain"/>
    <property type="match status" value="1"/>
</dbReference>
<feature type="region of interest" description="Disordered" evidence="1">
    <location>
        <begin position="348"/>
        <end position="372"/>
    </location>
</feature>
<dbReference type="Gene3D" id="3.20.20.10">
    <property type="entry name" value="Alanine racemase"/>
    <property type="match status" value="1"/>
</dbReference>
<dbReference type="SUPFAM" id="SSF51419">
    <property type="entry name" value="PLP-binding barrel"/>
    <property type="match status" value="1"/>
</dbReference>